<evidence type="ECO:0000259" key="1">
    <source>
        <dbReference type="Pfam" id="PF07727"/>
    </source>
</evidence>
<dbReference type="Gramene" id="C.cajan_29791.t">
    <property type="protein sequence ID" value="C.cajan_29791.t"/>
    <property type="gene ID" value="C.cajan_29791"/>
</dbReference>
<proteinExistence type="predicted"/>
<dbReference type="PANTHER" id="PTHR11439:SF498">
    <property type="entry name" value="DNAK FAMILY PROTEIN"/>
    <property type="match status" value="1"/>
</dbReference>
<dbReference type="InterPro" id="IPR013103">
    <property type="entry name" value="RVT_2"/>
</dbReference>
<dbReference type="InterPro" id="IPR043502">
    <property type="entry name" value="DNA/RNA_pol_sf"/>
</dbReference>
<evidence type="ECO:0000313" key="3">
    <source>
        <dbReference type="Proteomes" id="UP000075243"/>
    </source>
</evidence>
<gene>
    <name evidence="2" type="ORF">KK1_030021</name>
</gene>
<protein>
    <submittedName>
        <fullName evidence="2">Retrovirus-related Pol polyprotein from transposon TNT 1-94</fullName>
    </submittedName>
</protein>
<dbReference type="AlphaFoldDB" id="A0A151S0L5"/>
<dbReference type="CDD" id="cd09272">
    <property type="entry name" value="RNase_HI_RT_Ty1"/>
    <property type="match status" value="1"/>
</dbReference>
<evidence type="ECO:0000313" key="2">
    <source>
        <dbReference type="EMBL" id="KYP48329.1"/>
    </source>
</evidence>
<dbReference type="OMA" id="VACCEIM"/>
<dbReference type="SUPFAM" id="SSF56672">
    <property type="entry name" value="DNA/RNA polymerases"/>
    <property type="match status" value="1"/>
</dbReference>
<dbReference type="EMBL" id="KQ483503">
    <property type="protein sequence ID" value="KYP48329.1"/>
    <property type="molecule type" value="Genomic_DNA"/>
</dbReference>
<organism evidence="2 3">
    <name type="scientific">Cajanus cajan</name>
    <name type="common">Pigeon pea</name>
    <name type="synonym">Cajanus indicus</name>
    <dbReference type="NCBI Taxonomy" id="3821"/>
    <lineage>
        <taxon>Eukaryota</taxon>
        <taxon>Viridiplantae</taxon>
        <taxon>Streptophyta</taxon>
        <taxon>Embryophyta</taxon>
        <taxon>Tracheophyta</taxon>
        <taxon>Spermatophyta</taxon>
        <taxon>Magnoliopsida</taxon>
        <taxon>eudicotyledons</taxon>
        <taxon>Gunneridae</taxon>
        <taxon>Pentapetalae</taxon>
        <taxon>rosids</taxon>
        <taxon>fabids</taxon>
        <taxon>Fabales</taxon>
        <taxon>Fabaceae</taxon>
        <taxon>Papilionoideae</taxon>
        <taxon>50 kb inversion clade</taxon>
        <taxon>NPAAA clade</taxon>
        <taxon>indigoferoid/millettioid clade</taxon>
        <taxon>Phaseoleae</taxon>
        <taxon>Cajanus</taxon>
    </lineage>
</organism>
<keyword evidence="3" id="KW-1185">Reference proteome</keyword>
<reference evidence="2" key="1">
    <citation type="journal article" date="2012" name="Nat. Biotechnol.">
        <title>Draft genome sequence of pigeonpea (Cajanus cajan), an orphan legume crop of resource-poor farmers.</title>
        <authorList>
            <person name="Varshney R.K."/>
            <person name="Chen W."/>
            <person name="Li Y."/>
            <person name="Bharti A.K."/>
            <person name="Saxena R.K."/>
            <person name="Schlueter J.A."/>
            <person name="Donoghue M.T."/>
            <person name="Azam S."/>
            <person name="Fan G."/>
            <person name="Whaley A.M."/>
            <person name="Farmer A.D."/>
            <person name="Sheridan J."/>
            <person name="Iwata A."/>
            <person name="Tuteja R."/>
            <person name="Penmetsa R.V."/>
            <person name="Wu W."/>
            <person name="Upadhyaya H.D."/>
            <person name="Yang S.P."/>
            <person name="Shah T."/>
            <person name="Saxena K.B."/>
            <person name="Michael T."/>
            <person name="McCombie W.R."/>
            <person name="Yang B."/>
            <person name="Zhang G."/>
            <person name="Yang H."/>
            <person name="Wang J."/>
            <person name="Spillane C."/>
            <person name="Cook D.R."/>
            <person name="May G.D."/>
            <person name="Xu X."/>
            <person name="Jackson S.A."/>
        </authorList>
    </citation>
    <scope>NUCLEOTIDE SEQUENCE [LARGE SCALE GENOMIC DNA]</scope>
</reference>
<sequence length="478" mass="54297">MNSEIKALESNNTWILTQLPSHKAAIGCKWVYKIKHRSDDSIERYKARLVAKGYTQVEGQDYLDTFSPVAKLTTVRLLLALAAINKWHLKQLDVNNAFLHGDLNEEIYMTIPQRMHSIQSGQVCKLQRSLYGLKQASRQWYARLSHFLTSHGYKQCASDHSLFLKHQSDSITALLVYVDDIVLSGNDLNEIHHITHLLDVTFKIKELGDLKFFLGFEVARTATGINLCQRKYALDILIDTGMLGSKPISTPSDYTTRLHQNSGFRLSAEDATSYRRLIDRLIYLTNTRPDITFVVQHLSQLVAQPTSSHQQAANRILRYIKGKGFSDSDWAGCIDTRRSITGFSIYLGSTLISWKSKMQATVSKSSSKSEYRALANATCELQWLTSLLVEFQLFFHHPAMLYCDNKSALHIATNPVFHERTKHIEIDCHIVREKVQAGILKLLPITFANQLADIYTKSMLPSAFQFLQSKLGMSNIHS</sequence>
<feature type="domain" description="Reverse transcriptase Ty1/copia-type" evidence="1">
    <location>
        <begin position="11"/>
        <end position="251"/>
    </location>
</feature>
<dbReference type="Pfam" id="PF07727">
    <property type="entry name" value="RVT_2"/>
    <property type="match status" value="1"/>
</dbReference>
<name>A0A151S0L5_CAJCA</name>
<dbReference type="Proteomes" id="UP000075243">
    <property type="component" value="Unassembled WGS sequence"/>
</dbReference>
<dbReference type="PANTHER" id="PTHR11439">
    <property type="entry name" value="GAG-POL-RELATED RETROTRANSPOSON"/>
    <property type="match status" value="1"/>
</dbReference>
<accession>A0A151S0L5</accession>